<evidence type="ECO:0000313" key="1">
    <source>
        <dbReference type="EMBL" id="CEG40092.1"/>
    </source>
</evidence>
<dbReference type="Proteomes" id="UP000054928">
    <property type="component" value="Unassembled WGS sequence"/>
</dbReference>
<name>A0A0P1AGT0_PLAHL</name>
<sequence length="69" mass="7667">MELRLHFSGLQAPSGAILPPLDTIINPYIIFEVPDSTLFAAKSNWGERVRGYKIHGATTLSLERKVEIS</sequence>
<proteinExistence type="predicted"/>
<dbReference type="RefSeq" id="XP_024576461.1">
    <property type="nucleotide sequence ID" value="XM_024725712.1"/>
</dbReference>
<organism evidence="1 2">
    <name type="scientific">Plasmopara halstedii</name>
    <name type="common">Downy mildew of sunflower</name>
    <dbReference type="NCBI Taxonomy" id="4781"/>
    <lineage>
        <taxon>Eukaryota</taxon>
        <taxon>Sar</taxon>
        <taxon>Stramenopiles</taxon>
        <taxon>Oomycota</taxon>
        <taxon>Peronosporomycetes</taxon>
        <taxon>Peronosporales</taxon>
        <taxon>Peronosporaceae</taxon>
        <taxon>Plasmopara</taxon>
    </lineage>
</organism>
<reference evidence="2" key="1">
    <citation type="submission" date="2014-09" db="EMBL/GenBank/DDBJ databases">
        <authorList>
            <person name="Sharma Rahul"/>
            <person name="Thines Marco"/>
        </authorList>
    </citation>
    <scope>NUCLEOTIDE SEQUENCE [LARGE SCALE GENOMIC DNA]</scope>
</reference>
<dbReference type="AlphaFoldDB" id="A0A0P1AGT0"/>
<accession>A0A0P1AGT0</accession>
<dbReference type="EMBL" id="CCYD01000468">
    <property type="protein sequence ID" value="CEG40092.1"/>
    <property type="molecule type" value="Genomic_DNA"/>
</dbReference>
<dbReference type="GeneID" id="36405366"/>
<protein>
    <submittedName>
        <fullName evidence="1">Uncharacterized protein</fullName>
    </submittedName>
</protein>
<evidence type="ECO:0000313" key="2">
    <source>
        <dbReference type="Proteomes" id="UP000054928"/>
    </source>
</evidence>
<keyword evidence="2" id="KW-1185">Reference proteome</keyword>